<evidence type="ECO:0000313" key="8">
    <source>
        <dbReference type="EMBL" id="MDT0556497.1"/>
    </source>
</evidence>
<comment type="subcellular location">
    <subcellularLocation>
        <location evidence="1">Cell membrane</location>
        <topology evidence="1">Multi-pass membrane protein</topology>
    </subcellularLocation>
</comment>
<reference evidence="8 9" key="1">
    <citation type="submission" date="2023-09" db="EMBL/GenBank/DDBJ databases">
        <authorList>
            <person name="Rey-Velasco X."/>
        </authorList>
    </citation>
    <scope>NUCLEOTIDE SEQUENCE [LARGE SCALE GENOMIC DNA]</scope>
    <source>
        <strain evidence="8 9">W242</strain>
    </source>
</reference>
<feature type="transmembrane region" description="Helical" evidence="6">
    <location>
        <begin position="274"/>
        <end position="290"/>
    </location>
</feature>
<dbReference type="InterPro" id="IPR037185">
    <property type="entry name" value="EmrE-like"/>
</dbReference>
<feature type="transmembrane region" description="Helical" evidence="6">
    <location>
        <begin position="67"/>
        <end position="86"/>
    </location>
</feature>
<keyword evidence="2" id="KW-1003">Cell membrane</keyword>
<keyword evidence="9" id="KW-1185">Reference proteome</keyword>
<dbReference type="RefSeq" id="WP_311333448.1">
    <property type="nucleotide sequence ID" value="NZ_JAVRHZ010000006.1"/>
</dbReference>
<name>A0ABU2YEQ6_9FLAO</name>
<organism evidence="8 9">
    <name type="scientific">Patiriisocius hiemis</name>
    <dbReference type="NCBI Taxonomy" id="3075604"/>
    <lineage>
        <taxon>Bacteria</taxon>
        <taxon>Pseudomonadati</taxon>
        <taxon>Bacteroidota</taxon>
        <taxon>Flavobacteriia</taxon>
        <taxon>Flavobacteriales</taxon>
        <taxon>Flavobacteriaceae</taxon>
        <taxon>Patiriisocius</taxon>
    </lineage>
</organism>
<dbReference type="Pfam" id="PF00892">
    <property type="entry name" value="EamA"/>
    <property type="match status" value="2"/>
</dbReference>
<feature type="domain" description="EamA" evidence="7">
    <location>
        <begin position="6"/>
        <end position="139"/>
    </location>
</feature>
<evidence type="ECO:0000259" key="7">
    <source>
        <dbReference type="Pfam" id="PF00892"/>
    </source>
</evidence>
<keyword evidence="4 6" id="KW-1133">Transmembrane helix</keyword>
<evidence type="ECO:0000256" key="6">
    <source>
        <dbReference type="SAM" id="Phobius"/>
    </source>
</evidence>
<feature type="transmembrane region" description="Helical" evidence="6">
    <location>
        <begin position="123"/>
        <end position="143"/>
    </location>
</feature>
<sequence>MNSRLLALIAATAASTIYGVNHTIAKGLMPNVIGPYGFILLRVTGAALLFWIISFFYPSEKIDKKDWFRIIACAFFGMVLNMNTFFKGLELSTPINSSVVITLSPVLLLILSAFFLKEKITWLKSIGIGLGLIGALLLILFGIKTQPNAPNIPLGNTLFIVNAASYSFYLIFVKPLVAKYSGITLMKFFFLFAVLINIPIGFTEFSNVAWLELDFDAIWKLAFVVVCTTVLTYLFNIYALKQLSPSTIGAFIYLQPLLAAVFAILTGADKLTPLRVVAAGLIFLGVFLSTRKRKGVVKVSEK</sequence>
<keyword evidence="5 6" id="KW-0472">Membrane</keyword>
<gene>
    <name evidence="8" type="ORF">RM538_10805</name>
</gene>
<evidence type="ECO:0000256" key="2">
    <source>
        <dbReference type="ARBA" id="ARBA00022475"/>
    </source>
</evidence>
<feature type="transmembrane region" description="Helical" evidence="6">
    <location>
        <begin position="185"/>
        <end position="205"/>
    </location>
</feature>
<dbReference type="Gene3D" id="1.10.3730.20">
    <property type="match status" value="1"/>
</dbReference>
<evidence type="ECO:0000256" key="5">
    <source>
        <dbReference type="ARBA" id="ARBA00023136"/>
    </source>
</evidence>
<evidence type="ECO:0000256" key="4">
    <source>
        <dbReference type="ARBA" id="ARBA00022989"/>
    </source>
</evidence>
<feature type="transmembrane region" description="Helical" evidence="6">
    <location>
        <begin position="155"/>
        <end position="173"/>
    </location>
</feature>
<feature type="domain" description="EamA" evidence="7">
    <location>
        <begin position="154"/>
        <end position="290"/>
    </location>
</feature>
<accession>A0ABU2YEQ6</accession>
<dbReference type="InterPro" id="IPR050638">
    <property type="entry name" value="AA-Vitamin_Transporters"/>
</dbReference>
<protein>
    <submittedName>
        <fullName evidence="8">DMT family transporter</fullName>
    </submittedName>
</protein>
<keyword evidence="3 6" id="KW-0812">Transmembrane</keyword>
<feature type="transmembrane region" description="Helical" evidence="6">
    <location>
        <begin position="98"/>
        <end position="116"/>
    </location>
</feature>
<dbReference type="PANTHER" id="PTHR32322">
    <property type="entry name" value="INNER MEMBRANE TRANSPORTER"/>
    <property type="match status" value="1"/>
</dbReference>
<evidence type="ECO:0000256" key="3">
    <source>
        <dbReference type="ARBA" id="ARBA00022692"/>
    </source>
</evidence>
<dbReference type="Proteomes" id="UP001254488">
    <property type="component" value="Unassembled WGS sequence"/>
</dbReference>
<dbReference type="PANTHER" id="PTHR32322:SF18">
    <property type="entry name" value="S-ADENOSYLMETHIONINE_S-ADENOSYLHOMOCYSTEINE TRANSPORTER"/>
    <property type="match status" value="1"/>
</dbReference>
<evidence type="ECO:0000256" key="1">
    <source>
        <dbReference type="ARBA" id="ARBA00004651"/>
    </source>
</evidence>
<feature type="transmembrane region" description="Helical" evidence="6">
    <location>
        <begin position="250"/>
        <end position="268"/>
    </location>
</feature>
<dbReference type="EMBL" id="JAVRHZ010000006">
    <property type="protein sequence ID" value="MDT0556497.1"/>
    <property type="molecule type" value="Genomic_DNA"/>
</dbReference>
<proteinExistence type="predicted"/>
<dbReference type="SUPFAM" id="SSF103481">
    <property type="entry name" value="Multidrug resistance efflux transporter EmrE"/>
    <property type="match status" value="2"/>
</dbReference>
<feature type="transmembrane region" description="Helical" evidence="6">
    <location>
        <begin position="35"/>
        <end position="55"/>
    </location>
</feature>
<dbReference type="InterPro" id="IPR000620">
    <property type="entry name" value="EamA_dom"/>
</dbReference>
<feature type="transmembrane region" description="Helical" evidence="6">
    <location>
        <begin position="217"/>
        <end position="238"/>
    </location>
</feature>
<comment type="caution">
    <text evidence="8">The sequence shown here is derived from an EMBL/GenBank/DDBJ whole genome shotgun (WGS) entry which is preliminary data.</text>
</comment>
<evidence type="ECO:0000313" key="9">
    <source>
        <dbReference type="Proteomes" id="UP001254488"/>
    </source>
</evidence>